<protein>
    <submittedName>
        <fullName evidence="1">Uncharacterized protein</fullName>
    </submittedName>
</protein>
<reference evidence="1 2" key="1">
    <citation type="submission" date="2024-11" db="EMBL/GenBank/DDBJ databases">
        <title>A near-complete genome assembly of Cinchona calisaya.</title>
        <authorList>
            <person name="Lian D.C."/>
            <person name="Zhao X.W."/>
            <person name="Wei L."/>
        </authorList>
    </citation>
    <scope>NUCLEOTIDE SEQUENCE [LARGE SCALE GENOMIC DNA]</scope>
    <source>
        <tissue evidence="1">Nenye</tissue>
    </source>
</reference>
<comment type="caution">
    <text evidence="1">The sequence shown here is derived from an EMBL/GenBank/DDBJ whole genome shotgun (WGS) entry which is preliminary data.</text>
</comment>
<gene>
    <name evidence="1" type="ORF">ACH5RR_010851</name>
</gene>
<dbReference type="AlphaFoldDB" id="A0ABD3AKA0"/>
<accession>A0ABD3AKA0</accession>
<dbReference type="InterPro" id="IPR025322">
    <property type="entry name" value="PADRE_dom"/>
</dbReference>
<name>A0ABD3AKA0_9GENT</name>
<proteinExistence type="predicted"/>
<dbReference type="Proteomes" id="UP001630127">
    <property type="component" value="Unassembled WGS sequence"/>
</dbReference>
<dbReference type="PANTHER" id="PTHR33052">
    <property type="entry name" value="DUF4228 DOMAIN PROTEIN-RELATED"/>
    <property type="match status" value="1"/>
</dbReference>
<keyword evidence="2" id="KW-1185">Reference proteome</keyword>
<evidence type="ECO:0000313" key="1">
    <source>
        <dbReference type="EMBL" id="KAL3531529.1"/>
    </source>
</evidence>
<dbReference type="Pfam" id="PF14009">
    <property type="entry name" value="PADRE"/>
    <property type="match status" value="1"/>
</dbReference>
<dbReference type="EMBL" id="JBJUIK010000004">
    <property type="protein sequence ID" value="KAL3531529.1"/>
    <property type="molecule type" value="Genomic_DNA"/>
</dbReference>
<organism evidence="1 2">
    <name type="scientific">Cinchona calisaya</name>
    <dbReference type="NCBI Taxonomy" id="153742"/>
    <lineage>
        <taxon>Eukaryota</taxon>
        <taxon>Viridiplantae</taxon>
        <taxon>Streptophyta</taxon>
        <taxon>Embryophyta</taxon>
        <taxon>Tracheophyta</taxon>
        <taxon>Spermatophyta</taxon>
        <taxon>Magnoliopsida</taxon>
        <taxon>eudicotyledons</taxon>
        <taxon>Gunneridae</taxon>
        <taxon>Pentapetalae</taxon>
        <taxon>asterids</taxon>
        <taxon>lamiids</taxon>
        <taxon>Gentianales</taxon>
        <taxon>Rubiaceae</taxon>
        <taxon>Cinchonoideae</taxon>
        <taxon>Cinchoneae</taxon>
        <taxon>Cinchona</taxon>
    </lineage>
</organism>
<evidence type="ECO:0000313" key="2">
    <source>
        <dbReference type="Proteomes" id="UP001630127"/>
    </source>
</evidence>
<sequence length="217" mass="24827">MGNAIPHQLSEATGKVILPDGTIHHYEEPLTVAELMLEYPQQVVVEFQQQKQKQKQLPIKKPLNPLPADKKLEMNKIYIMLPTRRGKPAALSSEEARMLLLKANYFLKSKSLLSSSTGFIPFFARICAAAGTRSEWQHDNLPGERQKKLDHHHYKQEVEERAVTRAAEYFSDILVVEGRPEFLNRQISGKGWKPSLDTIAENLKTTVPTNKLRLWLF</sequence>